<dbReference type="STRING" id="999894.TDIS_1591"/>
<accession>A0A179D2F8</accession>
<sequence>MKPKRKYLYNSRLKEKARRLRRELTPAERKLWAFLRKRQFLGIKFHRQLPIGRYIVDFVAFNPKVVIDIDGDSHYTPLARKNDEKRDRYLVSLGFRVFRFTNSEVLGMWRECLNI</sequence>
<evidence type="ECO:0000313" key="2">
    <source>
        <dbReference type="EMBL" id="OAQ20236.1"/>
    </source>
</evidence>
<dbReference type="Pfam" id="PF04480">
    <property type="entry name" value="DUF559"/>
    <property type="match status" value="1"/>
</dbReference>
<dbReference type="Proteomes" id="UP000078390">
    <property type="component" value="Unassembled WGS sequence"/>
</dbReference>
<dbReference type="GO" id="GO:0032259">
    <property type="term" value="P:methylation"/>
    <property type="evidence" value="ECO:0007669"/>
    <property type="project" value="UniProtKB-KW"/>
</dbReference>
<dbReference type="SUPFAM" id="SSF52980">
    <property type="entry name" value="Restriction endonuclease-like"/>
    <property type="match status" value="1"/>
</dbReference>
<dbReference type="AlphaFoldDB" id="A0A179D2F8"/>
<name>A0A179D2F8_9BACT</name>
<reference evidence="2 3" key="1">
    <citation type="submission" date="2016-04" db="EMBL/GenBank/DDBJ databases">
        <title>Genome analysis of Thermosulfurimonas dismutans, the first thermophilic sulfur-disproportionating bacterium of the phylum Thermodesulfobacteria.</title>
        <authorList>
            <person name="Mardanov A.V."/>
            <person name="Beletsky A.V."/>
            <person name="Kadnikov V.V."/>
            <person name="Slobodkin A.I."/>
            <person name="Ravin N.V."/>
        </authorList>
    </citation>
    <scope>NUCLEOTIDE SEQUENCE [LARGE SCALE GENOMIC DNA]</scope>
    <source>
        <strain evidence="2 3">S95</strain>
    </source>
</reference>
<keyword evidence="2" id="KW-0489">Methyltransferase</keyword>
<dbReference type="InterPro" id="IPR047216">
    <property type="entry name" value="Endonuclease_DUF559_bact"/>
</dbReference>
<gene>
    <name evidence="2" type="ORF">TDIS_1591</name>
</gene>
<dbReference type="GO" id="GO:0008168">
    <property type="term" value="F:methyltransferase activity"/>
    <property type="evidence" value="ECO:0007669"/>
    <property type="project" value="UniProtKB-KW"/>
</dbReference>
<proteinExistence type="predicted"/>
<evidence type="ECO:0000313" key="3">
    <source>
        <dbReference type="Proteomes" id="UP000078390"/>
    </source>
</evidence>
<dbReference type="InterPro" id="IPR011335">
    <property type="entry name" value="Restrct_endonuc-II-like"/>
</dbReference>
<dbReference type="OrthoDB" id="9798754at2"/>
<dbReference type="PANTHER" id="PTHR38590:SF1">
    <property type="entry name" value="BLL0828 PROTEIN"/>
    <property type="match status" value="1"/>
</dbReference>
<feature type="domain" description="DUF559" evidence="1">
    <location>
        <begin position="12"/>
        <end position="106"/>
    </location>
</feature>
<dbReference type="RefSeq" id="WP_068671089.1">
    <property type="nucleotide sequence ID" value="NZ_LWLG01000013.1"/>
</dbReference>
<dbReference type="InterPro" id="IPR007569">
    <property type="entry name" value="DUF559"/>
</dbReference>
<keyword evidence="3" id="KW-1185">Reference proteome</keyword>
<dbReference type="PANTHER" id="PTHR38590">
    <property type="entry name" value="BLL0828 PROTEIN"/>
    <property type="match status" value="1"/>
</dbReference>
<protein>
    <submittedName>
        <fullName evidence="2">Putative DNA methylase</fullName>
    </submittedName>
</protein>
<evidence type="ECO:0000259" key="1">
    <source>
        <dbReference type="Pfam" id="PF04480"/>
    </source>
</evidence>
<dbReference type="Gene3D" id="3.40.960.10">
    <property type="entry name" value="VSR Endonuclease"/>
    <property type="match status" value="1"/>
</dbReference>
<organism evidence="2 3">
    <name type="scientific">Thermosulfurimonas dismutans</name>
    <dbReference type="NCBI Taxonomy" id="999894"/>
    <lineage>
        <taxon>Bacteria</taxon>
        <taxon>Pseudomonadati</taxon>
        <taxon>Thermodesulfobacteriota</taxon>
        <taxon>Thermodesulfobacteria</taxon>
        <taxon>Thermodesulfobacteriales</taxon>
        <taxon>Thermodesulfobacteriaceae</taxon>
        <taxon>Thermosulfurimonas</taxon>
    </lineage>
</organism>
<keyword evidence="2" id="KW-0808">Transferase</keyword>
<dbReference type="EMBL" id="LWLG01000013">
    <property type="protein sequence ID" value="OAQ20236.1"/>
    <property type="molecule type" value="Genomic_DNA"/>
</dbReference>
<comment type="caution">
    <text evidence="2">The sequence shown here is derived from an EMBL/GenBank/DDBJ whole genome shotgun (WGS) entry which is preliminary data.</text>
</comment>
<dbReference type="CDD" id="cd01038">
    <property type="entry name" value="Endonuclease_DUF559"/>
    <property type="match status" value="1"/>
</dbReference>